<organism evidence="6 7">
    <name type="scientific">Dactylosporangium salmoneum</name>
    <dbReference type="NCBI Taxonomy" id="53361"/>
    <lineage>
        <taxon>Bacteria</taxon>
        <taxon>Bacillati</taxon>
        <taxon>Actinomycetota</taxon>
        <taxon>Actinomycetes</taxon>
        <taxon>Micromonosporales</taxon>
        <taxon>Micromonosporaceae</taxon>
        <taxon>Dactylosporangium</taxon>
    </lineage>
</organism>
<evidence type="ECO:0000313" key="7">
    <source>
        <dbReference type="Proteomes" id="UP001501444"/>
    </source>
</evidence>
<dbReference type="PANTHER" id="PTHR43531:SF11">
    <property type="entry name" value="METHYL-ACCEPTING CHEMOTAXIS PROTEIN 3"/>
    <property type="match status" value="1"/>
</dbReference>
<name>A0ABP5SC05_9ACTN</name>
<feature type="coiled-coil region" evidence="4">
    <location>
        <begin position="127"/>
        <end position="157"/>
    </location>
</feature>
<dbReference type="PANTHER" id="PTHR43531">
    <property type="entry name" value="PROTEIN ICFG"/>
    <property type="match status" value="1"/>
</dbReference>
<dbReference type="InterPro" id="IPR051310">
    <property type="entry name" value="MCP_chemotaxis"/>
</dbReference>
<sequence>MLELLLVLLALAVGAAAGAWFGRRSARGTTDEATVRRDAIRFQDSVGDLASTITPVWANQIASSRSQMEDAVGAVTAEFGQIVENLDAVLASSSAALEDSRGGGALERGRHRLDNVVSTLDDALRSKRAALGDLERLLELNQELKQMTAEVAQIAAQTNLLALNASIEAARAGAAGAGFGIVALEVRQLADRSFQTSERMAQRVDGIGGAITSTLSRAEGDAEREGVAVARANTEVSEVLDDLDAVFSGLRHSSDELERAAVGIRGGVSQAIVNLQFQDRIGQVLGHVKDSIEQLPGLVDRAEPDATGIRRPLDGRRLLDDLTATYTMHQERDAQHAGVAAGVPESEITFF</sequence>
<dbReference type="Pfam" id="PF00015">
    <property type="entry name" value="MCPsignal"/>
    <property type="match status" value="1"/>
</dbReference>
<dbReference type="EMBL" id="BAAARV010000005">
    <property type="protein sequence ID" value="GAA2328794.1"/>
    <property type="molecule type" value="Genomic_DNA"/>
</dbReference>
<gene>
    <name evidence="6" type="ORF">GCM10010170_005730</name>
</gene>
<evidence type="ECO:0000256" key="1">
    <source>
        <dbReference type="ARBA" id="ARBA00022500"/>
    </source>
</evidence>
<keyword evidence="7" id="KW-1185">Reference proteome</keyword>
<dbReference type="InterPro" id="IPR004090">
    <property type="entry name" value="Chemotax_Me-accpt_rcpt"/>
</dbReference>
<dbReference type="Proteomes" id="UP001501444">
    <property type="component" value="Unassembled WGS sequence"/>
</dbReference>
<protein>
    <recommendedName>
        <fullName evidence="5">Methyl-accepting transducer domain-containing protein</fullName>
    </recommendedName>
</protein>
<dbReference type="PROSITE" id="PS50111">
    <property type="entry name" value="CHEMOTAXIS_TRANSDUC_2"/>
    <property type="match status" value="1"/>
</dbReference>
<keyword evidence="3" id="KW-0807">Transducer</keyword>
<comment type="similarity">
    <text evidence="2">Belongs to the methyl-accepting chemotaxis (MCP) protein family.</text>
</comment>
<dbReference type="SUPFAM" id="SSF58104">
    <property type="entry name" value="Methyl-accepting chemotaxis protein (MCP) signaling domain"/>
    <property type="match status" value="1"/>
</dbReference>
<dbReference type="InterPro" id="IPR004089">
    <property type="entry name" value="MCPsignal_dom"/>
</dbReference>
<keyword evidence="4" id="KW-0175">Coiled coil</keyword>
<dbReference type="PRINTS" id="PR00260">
    <property type="entry name" value="CHEMTRNSDUCR"/>
</dbReference>
<dbReference type="Gene3D" id="1.10.287.950">
    <property type="entry name" value="Methyl-accepting chemotaxis protein"/>
    <property type="match status" value="1"/>
</dbReference>
<reference evidence="7" key="1">
    <citation type="journal article" date="2019" name="Int. J. Syst. Evol. Microbiol.">
        <title>The Global Catalogue of Microorganisms (GCM) 10K type strain sequencing project: providing services to taxonomists for standard genome sequencing and annotation.</title>
        <authorList>
            <consortium name="The Broad Institute Genomics Platform"/>
            <consortium name="The Broad Institute Genome Sequencing Center for Infectious Disease"/>
            <person name="Wu L."/>
            <person name="Ma J."/>
        </authorList>
    </citation>
    <scope>NUCLEOTIDE SEQUENCE [LARGE SCALE GENOMIC DNA]</scope>
    <source>
        <strain evidence="7">JCM 3272</strain>
    </source>
</reference>
<keyword evidence="1" id="KW-0145">Chemotaxis</keyword>
<evidence type="ECO:0000256" key="4">
    <source>
        <dbReference type="SAM" id="Coils"/>
    </source>
</evidence>
<comment type="caution">
    <text evidence="6">The sequence shown here is derived from an EMBL/GenBank/DDBJ whole genome shotgun (WGS) entry which is preliminary data.</text>
</comment>
<dbReference type="RefSeq" id="WP_344610609.1">
    <property type="nucleotide sequence ID" value="NZ_BAAARV010000005.1"/>
</dbReference>
<accession>A0ABP5SC05</accession>
<proteinExistence type="inferred from homology"/>
<feature type="domain" description="Methyl-accepting transducer" evidence="5">
    <location>
        <begin position="58"/>
        <end position="207"/>
    </location>
</feature>
<dbReference type="SMART" id="SM00283">
    <property type="entry name" value="MA"/>
    <property type="match status" value="1"/>
</dbReference>
<evidence type="ECO:0000256" key="2">
    <source>
        <dbReference type="ARBA" id="ARBA00029447"/>
    </source>
</evidence>
<evidence type="ECO:0000313" key="6">
    <source>
        <dbReference type="EMBL" id="GAA2328794.1"/>
    </source>
</evidence>
<evidence type="ECO:0000256" key="3">
    <source>
        <dbReference type="PROSITE-ProRule" id="PRU00284"/>
    </source>
</evidence>
<evidence type="ECO:0000259" key="5">
    <source>
        <dbReference type="PROSITE" id="PS50111"/>
    </source>
</evidence>